<comment type="caution">
    <text evidence="3">The sequence shown here is derived from an EMBL/GenBank/DDBJ whole genome shotgun (WGS) entry which is preliminary data.</text>
</comment>
<dbReference type="InterPro" id="IPR011990">
    <property type="entry name" value="TPR-like_helical_dom_sf"/>
</dbReference>
<dbReference type="Proteomes" id="UP001228581">
    <property type="component" value="Unassembled WGS sequence"/>
</dbReference>
<feature type="transmembrane region" description="Helical" evidence="2">
    <location>
        <begin position="178"/>
        <end position="199"/>
    </location>
</feature>
<sequence length="432" mass="48640">MYNQFILEELKTLKDLLQAGAITQGEFDHLKQILIDGTKASNESTETGSQTERSLSGDVYENPDEVIRYYSNETKNLLLYKQFDKAYPFVQKILSLRPEHREANRFLQEIKTYIRRDYLIGGAIGVVLASAISMVLTLDKDINLILLCIIPVLGGLLLPRIASSILIGKVSSRGMRYFISAITVIVIGCVLNVALANVFDGLEGKLINGNSNEIVGPYEMVDTTNYAVLPNDTSQTLSEVGSEQIDTNNKTTSDKGWEKSTENPDPIPQQPKEPQITVVEEGNPQTTAVRNILTSYYQDLSSQKFDANKYYAKKVKRFFNLQDISPQTITDEVHNNYYTDFQDAVSTIASNSLSIEPMKGGMYQADFKEVIKCFRKSANKGQTITSQVKVLFDKNMKIIYYSSRPLSTKEFGDRADEKSATKMVYYREDTNQ</sequence>
<keyword evidence="2" id="KW-1133">Transmembrane helix</keyword>
<proteinExistence type="predicted"/>
<feature type="transmembrane region" description="Helical" evidence="2">
    <location>
        <begin position="144"/>
        <end position="166"/>
    </location>
</feature>
<keyword evidence="2" id="KW-0812">Transmembrane</keyword>
<organism evidence="3 4">
    <name type="scientific">Xanthocytophaga flava</name>
    <dbReference type="NCBI Taxonomy" id="3048013"/>
    <lineage>
        <taxon>Bacteria</taxon>
        <taxon>Pseudomonadati</taxon>
        <taxon>Bacteroidota</taxon>
        <taxon>Cytophagia</taxon>
        <taxon>Cytophagales</taxon>
        <taxon>Rhodocytophagaceae</taxon>
        <taxon>Xanthocytophaga</taxon>
    </lineage>
</organism>
<evidence type="ECO:0000313" key="3">
    <source>
        <dbReference type="EMBL" id="MDJ1494622.1"/>
    </source>
</evidence>
<evidence type="ECO:0000256" key="2">
    <source>
        <dbReference type="SAM" id="Phobius"/>
    </source>
</evidence>
<dbReference type="SUPFAM" id="SSF48452">
    <property type="entry name" value="TPR-like"/>
    <property type="match status" value="1"/>
</dbReference>
<feature type="compositionally biased region" description="Basic and acidic residues" evidence="1">
    <location>
        <begin position="252"/>
        <end position="262"/>
    </location>
</feature>
<keyword evidence="2" id="KW-0472">Membrane</keyword>
<feature type="compositionally biased region" description="Polar residues" evidence="1">
    <location>
        <begin position="237"/>
        <end position="251"/>
    </location>
</feature>
<gene>
    <name evidence="3" type="ORF">QNI19_16875</name>
</gene>
<accession>A0ABT7CLP8</accession>
<reference evidence="3 4" key="1">
    <citation type="submission" date="2023-05" db="EMBL/GenBank/DDBJ databases">
        <authorList>
            <person name="Zhang X."/>
        </authorList>
    </citation>
    <scope>NUCLEOTIDE SEQUENCE [LARGE SCALE GENOMIC DNA]</scope>
    <source>
        <strain evidence="3 4">DM2B3-1</strain>
    </source>
</reference>
<dbReference type="EMBL" id="JASJOT010000010">
    <property type="protein sequence ID" value="MDJ1494622.1"/>
    <property type="molecule type" value="Genomic_DNA"/>
</dbReference>
<evidence type="ECO:0000256" key="1">
    <source>
        <dbReference type="SAM" id="MobiDB-lite"/>
    </source>
</evidence>
<dbReference type="Gene3D" id="1.25.40.10">
    <property type="entry name" value="Tetratricopeptide repeat domain"/>
    <property type="match status" value="1"/>
</dbReference>
<feature type="region of interest" description="Disordered" evidence="1">
    <location>
        <begin position="237"/>
        <end position="273"/>
    </location>
</feature>
<dbReference type="RefSeq" id="WP_313997923.1">
    <property type="nucleotide sequence ID" value="NZ_JASJOT010000010.1"/>
</dbReference>
<evidence type="ECO:0000313" key="4">
    <source>
        <dbReference type="Proteomes" id="UP001228581"/>
    </source>
</evidence>
<keyword evidence="4" id="KW-1185">Reference proteome</keyword>
<name>A0ABT7CLP8_9BACT</name>
<feature type="transmembrane region" description="Helical" evidence="2">
    <location>
        <begin position="118"/>
        <end position="138"/>
    </location>
</feature>
<protein>
    <submittedName>
        <fullName evidence="3">SHOCT domain-containing protein</fullName>
    </submittedName>
</protein>